<dbReference type="GO" id="GO:0005737">
    <property type="term" value="C:cytoplasm"/>
    <property type="evidence" value="ECO:0007669"/>
    <property type="project" value="TreeGrafter"/>
</dbReference>
<keyword evidence="3" id="KW-1185">Reference proteome</keyword>
<dbReference type="EMBL" id="VXIV02001696">
    <property type="protein sequence ID" value="KAF6030520.1"/>
    <property type="molecule type" value="Genomic_DNA"/>
</dbReference>
<dbReference type="PANTHER" id="PTHR21610:SF9">
    <property type="entry name" value="VON WILLEBRAND FACTOR A DOMAIN-CONTAINING PROTEIN 8"/>
    <property type="match status" value="1"/>
</dbReference>
<dbReference type="InterPro" id="IPR027417">
    <property type="entry name" value="P-loop_NTPase"/>
</dbReference>
<dbReference type="OrthoDB" id="5186at2759"/>
<name>A0A7J7JVT7_BUGNE</name>
<comment type="caution">
    <text evidence="2">The sequence shown here is derived from an EMBL/GenBank/DDBJ whole genome shotgun (WGS) entry which is preliminary data.</text>
</comment>
<protein>
    <submittedName>
        <fullName evidence="2">VWA8</fullName>
    </submittedName>
</protein>
<dbReference type="InterPro" id="IPR011704">
    <property type="entry name" value="ATPase_dyneun-rel_AAA"/>
</dbReference>
<dbReference type="FunFam" id="3.40.50.300:FF:000663">
    <property type="entry name" value="von Willebrand factor A domain containing 8"/>
    <property type="match status" value="1"/>
</dbReference>
<dbReference type="Gene3D" id="3.40.50.300">
    <property type="entry name" value="P-loop containing nucleotide triphosphate hydrolases"/>
    <property type="match status" value="2"/>
</dbReference>
<feature type="domain" description="AAA+ ATPase" evidence="1">
    <location>
        <begin position="155"/>
        <end position="370"/>
    </location>
</feature>
<organism evidence="2 3">
    <name type="scientific">Bugula neritina</name>
    <name type="common">Brown bryozoan</name>
    <name type="synonym">Sertularia neritina</name>
    <dbReference type="NCBI Taxonomy" id="10212"/>
    <lineage>
        <taxon>Eukaryota</taxon>
        <taxon>Metazoa</taxon>
        <taxon>Spiralia</taxon>
        <taxon>Lophotrochozoa</taxon>
        <taxon>Bryozoa</taxon>
        <taxon>Gymnolaemata</taxon>
        <taxon>Cheilostomatida</taxon>
        <taxon>Flustrina</taxon>
        <taxon>Buguloidea</taxon>
        <taxon>Bugulidae</taxon>
        <taxon>Bugula</taxon>
    </lineage>
</organism>
<evidence type="ECO:0000259" key="1">
    <source>
        <dbReference type="SMART" id="SM00382"/>
    </source>
</evidence>
<dbReference type="GO" id="GO:0016887">
    <property type="term" value="F:ATP hydrolysis activity"/>
    <property type="evidence" value="ECO:0007669"/>
    <property type="project" value="InterPro"/>
</dbReference>
<dbReference type="Pfam" id="PF07728">
    <property type="entry name" value="AAA_5"/>
    <property type="match status" value="2"/>
</dbReference>
<reference evidence="2" key="1">
    <citation type="submission" date="2020-06" db="EMBL/GenBank/DDBJ databases">
        <title>Draft genome of Bugula neritina, a colonial animal packing powerful symbionts and potential medicines.</title>
        <authorList>
            <person name="Rayko M."/>
        </authorList>
    </citation>
    <scope>NUCLEOTIDE SEQUENCE [LARGE SCALE GENOMIC DNA]</scope>
    <source>
        <strain evidence="2">Kwan_BN1</strain>
    </source>
</reference>
<gene>
    <name evidence="2" type="ORF">EB796_011171</name>
</gene>
<dbReference type="SUPFAM" id="SSF52540">
    <property type="entry name" value="P-loop containing nucleoside triphosphate hydrolases"/>
    <property type="match status" value="2"/>
</dbReference>
<dbReference type="GO" id="GO:0005524">
    <property type="term" value="F:ATP binding"/>
    <property type="evidence" value="ECO:0007669"/>
    <property type="project" value="InterPro"/>
</dbReference>
<dbReference type="PANTHER" id="PTHR21610">
    <property type="entry name" value="VON WILLEBRAND FACTOR A DOMAIN-CONTAINING PROTEIN 8"/>
    <property type="match status" value="1"/>
</dbReference>
<proteinExistence type="predicted"/>
<evidence type="ECO:0000313" key="2">
    <source>
        <dbReference type="EMBL" id="KAF6030520.1"/>
    </source>
</evidence>
<dbReference type="AlphaFoldDB" id="A0A7J7JVT7"/>
<dbReference type="Proteomes" id="UP000593567">
    <property type="component" value="Unassembled WGS sequence"/>
</dbReference>
<evidence type="ECO:0000313" key="3">
    <source>
        <dbReference type="Proteomes" id="UP000593567"/>
    </source>
</evidence>
<accession>A0A7J7JVT7</accession>
<dbReference type="SMART" id="SM00382">
    <property type="entry name" value="AAA"/>
    <property type="match status" value="2"/>
</dbReference>
<dbReference type="InterPro" id="IPR039891">
    <property type="entry name" value="VWA8"/>
</dbReference>
<sequence>MTNREHEYIALSRDTTEADLKQRREIKDGTAFYVDQVEYITASYSALVSELLSFAHTITQEEAKTLGIADFPLSNMSLLAAIMKFDLGKAALSDAPLLQSVKESAESSSDAIVTFTDGQTLTVSRGSKDLQSHDPHYIPTNHDERLLADMMTSHKFHDMCIVGPRGCGKSTVVRKLSSLLGYHVEPILLYQDMTSRDLLQQRTTLENGDTAWRPSPLIEAMEGGHIAVLDGLHRINGGTFSVLARIVGLAEPPDLNSTTGQWLNAEMLSMFLFHHMTALPIKDEVKVIDSLTDHHVDDKLFELSENLRRNKDNSLANTLSTRNLLRIAKRLSQYPNESLYTAVHNACMSRFLPALAKRTLEQTLEELEIAPSPVSSELETSTSCSVTGNRLRIGNTECEIQQTDNLMKVPDTLFYDNAMHISVMESMLKDYLSGEHLLLVGNQGVGKNKVVDRFLQLLGRPREYIQLHRDTTVQTLTLQPTVRDGRIVYDDSPLVKAVREGLVLVIDEADKAPTNVTCVLKTLVESGQMHLSDGRKIVSGEDDGSHSTQSIKMHPDFRMIVLANRPGFPFLGNDFFQAVGDIYSCLALDNPDIESEVSMLRQYGQGVPEATLRKLVLAFGELRSLADQGIIAYPYSTREVVSVVKHLQLFPEDGLATVVSNVFDFDQYNSEMKEMIVETMRKHGIPLGAVSTNVSLAKE</sequence>
<dbReference type="InterPro" id="IPR003593">
    <property type="entry name" value="AAA+_ATPase"/>
</dbReference>
<feature type="domain" description="AAA+ ATPase" evidence="1">
    <location>
        <begin position="433"/>
        <end position="594"/>
    </location>
</feature>